<name>A0A1L9NY79_9RHOB</name>
<keyword evidence="1" id="KW-1133">Transmembrane helix</keyword>
<evidence type="ECO:0000313" key="3">
    <source>
        <dbReference type="Proteomes" id="UP000184514"/>
    </source>
</evidence>
<dbReference type="RefSeq" id="WP_072630149.1">
    <property type="nucleotide sequence ID" value="NZ_JABBAN010000253.1"/>
</dbReference>
<dbReference type="EMBL" id="MLCB01000115">
    <property type="protein sequence ID" value="OJI94217.1"/>
    <property type="molecule type" value="Genomic_DNA"/>
</dbReference>
<sequence>MIFTLITGFVVGVFFTQAQPFISGLLERANVALAETQMSLFNFAICLGAAAMLLNLIGVHSYPVLLCLGAAVGVARKPLLDRITSRGA</sequence>
<comment type="caution">
    <text evidence="2">The sequence shown here is derived from an EMBL/GenBank/DDBJ whole genome shotgun (WGS) entry which is preliminary data.</text>
</comment>
<organism evidence="2 3">
    <name type="scientific">Planktotalea frisia</name>
    <dbReference type="NCBI Taxonomy" id="696762"/>
    <lineage>
        <taxon>Bacteria</taxon>
        <taxon>Pseudomonadati</taxon>
        <taxon>Pseudomonadota</taxon>
        <taxon>Alphaproteobacteria</taxon>
        <taxon>Rhodobacterales</taxon>
        <taxon>Paracoccaceae</taxon>
        <taxon>Planktotalea</taxon>
    </lineage>
</organism>
<dbReference type="STRING" id="696762.PFRI_15660"/>
<proteinExistence type="predicted"/>
<reference evidence="2 3" key="1">
    <citation type="submission" date="2016-10" db="EMBL/GenBank/DDBJ databases">
        <title>Genome sequence of Planktotalea frisia SH6-1.</title>
        <authorList>
            <person name="Poehlein A."/>
            <person name="Bakenhus I."/>
            <person name="Voget S."/>
            <person name="Brinkhoff T."/>
            <person name="Simon M."/>
        </authorList>
    </citation>
    <scope>NUCLEOTIDE SEQUENCE [LARGE SCALE GENOMIC DNA]</scope>
    <source>
        <strain evidence="2 3">SH6-1</strain>
    </source>
</reference>
<protein>
    <recommendedName>
        <fullName evidence="4">Major facilitator superfamily protein</fullName>
    </recommendedName>
</protein>
<evidence type="ECO:0000313" key="2">
    <source>
        <dbReference type="EMBL" id="OJI94217.1"/>
    </source>
</evidence>
<evidence type="ECO:0000256" key="1">
    <source>
        <dbReference type="SAM" id="Phobius"/>
    </source>
</evidence>
<dbReference type="Proteomes" id="UP000184514">
    <property type="component" value="Unassembled WGS sequence"/>
</dbReference>
<evidence type="ECO:0008006" key="4">
    <source>
        <dbReference type="Google" id="ProtNLM"/>
    </source>
</evidence>
<keyword evidence="3" id="KW-1185">Reference proteome</keyword>
<accession>A0A1L9NY79</accession>
<dbReference type="OrthoDB" id="7874777at2"/>
<keyword evidence="1" id="KW-0812">Transmembrane</keyword>
<gene>
    <name evidence="2" type="ORF">PFRI_15660</name>
</gene>
<keyword evidence="1" id="KW-0472">Membrane</keyword>
<feature type="transmembrane region" description="Helical" evidence="1">
    <location>
        <begin position="42"/>
        <end position="75"/>
    </location>
</feature>
<dbReference type="AlphaFoldDB" id="A0A1L9NY79"/>